<dbReference type="HOGENOM" id="CLU_1295075_0_0_1"/>
<name>W9CL52_SCLBF</name>
<dbReference type="STRING" id="1432307.W9CL52"/>
<organism evidence="1 2">
    <name type="scientific">Sclerotinia borealis (strain F-4128)</name>
    <dbReference type="NCBI Taxonomy" id="1432307"/>
    <lineage>
        <taxon>Eukaryota</taxon>
        <taxon>Fungi</taxon>
        <taxon>Dikarya</taxon>
        <taxon>Ascomycota</taxon>
        <taxon>Pezizomycotina</taxon>
        <taxon>Leotiomycetes</taxon>
        <taxon>Helotiales</taxon>
        <taxon>Sclerotiniaceae</taxon>
        <taxon>Sclerotinia</taxon>
    </lineage>
</organism>
<proteinExistence type="predicted"/>
<protein>
    <submittedName>
        <fullName evidence="1">Uncharacterized protein</fullName>
    </submittedName>
</protein>
<dbReference type="EMBL" id="AYSA01000125">
    <property type="protein sequence ID" value="ESZ96738.1"/>
    <property type="molecule type" value="Genomic_DNA"/>
</dbReference>
<gene>
    <name evidence="1" type="ORF">SBOR_2882</name>
</gene>
<evidence type="ECO:0000313" key="1">
    <source>
        <dbReference type="EMBL" id="ESZ96738.1"/>
    </source>
</evidence>
<sequence length="213" mass="23684">MSVPNGNDRALLLALNMSLSPASYRSEEQPQNSQSLISHYLSGYDHGLAAASESEFSTQNPVDTTHCQASVIETEADILLDPAAEWLLPNPQSMNAYARPNCSPLYFEQLLIANISSTHRTVPENGMSLNSDEELALTHYRTAFSQSQTTRDPQWSTSTLLLLHGLKQSEMLLHLILAVSLHDMPSDPVNLSRLRQISHKHYEKGTEQLMQAL</sequence>
<comment type="caution">
    <text evidence="1">The sequence shown here is derived from an EMBL/GenBank/DDBJ whole genome shotgun (WGS) entry which is preliminary data.</text>
</comment>
<reference evidence="1 2" key="1">
    <citation type="journal article" date="2014" name="Genome Announc.">
        <title>Draft genome sequence of Sclerotinia borealis, a psychrophilic plant pathogenic fungus.</title>
        <authorList>
            <person name="Mardanov A.V."/>
            <person name="Beletsky A.V."/>
            <person name="Kadnikov V.V."/>
            <person name="Ignatov A.N."/>
            <person name="Ravin N.V."/>
        </authorList>
    </citation>
    <scope>NUCLEOTIDE SEQUENCE [LARGE SCALE GENOMIC DNA]</scope>
    <source>
        <strain evidence="2">F-4157</strain>
    </source>
</reference>
<dbReference type="Proteomes" id="UP000019487">
    <property type="component" value="Unassembled WGS sequence"/>
</dbReference>
<accession>W9CL52</accession>
<keyword evidence="2" id="KW-1185">Reference proteome</keyword>
<evidence type="ECO:0000313" key="2">
    <source>
        <dbReference type="Proteomes" id="UP000019487"/>
    </source>
</evidence>
<dbReference type="OrthoDB" id="4356994at2759"/>
<dbReference type="AlphaFoldDB" id="W9CL52"/>